<reference evidence="1 2" key="1">
    <citation type="submission" date="2023-07" db="EMBL/GenBank/DDBJ databases">
        <title>Novel species in genus Planococcus.</title>
        <authorList>
            <person name="Ning S."/>
        </authorList>
    </citation>
    <scope>NUCLEOTIDE SEQUENCE [LARGE SCALE GENOMIC DNA]</scope>
    <source>
        <strain evidence="1 2">N017</strain>
    </source>
</reference>
<dbReference type="SUPFAM" id="SSF159275">
    <property type="entry name" value="PA1994-like"/>
    <property type="match status" value="1"/>
</dbReference>
<name>A0ABT8NHR1_9BACL</name>
<sequence>MFSKEMVWENKETFGCEYLKLFTKENAILAESTVIYLNRNSPIQIDYQMEFDDLWRTKSVNIKDRKGKALQITSTGKGEWFDQHGNRMSELNGAIDVDISATPFTNTLPINRLDWKVNQKREFEMVYLSIPALNVQKTTQTYTFIESIGKNRVFNFQSQDFESFITFDELGFVVDYPQLFSRRY</sequence>
<dbReference type="EMBL" id="JAUJWU010000005">
    <property type="protein sequence ID" value="MDN7247177.1"/>
    <property type="molecule type" value="Genomic_DNA"/>
</dbReference>
<comment type="caution">
    <text evidence="1">The sequence shown here is derived from an EMBL/GenBank/DDBJ whole genome shotgun (WGS) entry which is preliminary data.</text>
</comment>
<protein>
    <submittedName>
        <fullName evidence="1">Glycolipid-binding domain-containing protein</fullName>
    </submittedName>
</protein>
<organism evidence="1 2">
    <name type="scientific">Planococcus shenhongbingii</name>
    <dbReference type="NCBI Taxonomy" id="3058398"/>
    <lineage>
        <taxon>Bacteria</taxon>
        <taxon>Bacillati</taxon>
        <taxon>Bacillota</taxon>
        <taxon>Bacilli</taxon>
        <taxon>Bacillales</taxon>
        <taxon>Caryophanaceae</taxon>
        <taxon>Planococcus</taxon>
    </lineage>
</organism>
<evidence type="ECO:0000313" key="1">
    <source>
        <dbReference type="EMBL" id="MDN7247177.1"/>
    </source>
</evidence>
<gene>
    <name evidence="1" type="ORF">QWY13_16985</name>
</gene>
<dbReference type="Proteomes" id="UP001172142">
    <property type="component" value="Unassembled WGS sequence"/>
</dbReference>
<accession>A0ABT8NHR1</accession>
<keyword evidence="2" id="KW-1185">Reference proteome</keyword>
<proteinExistence type="predicted"/>
<dbReference type="RefSeq" id="WP_301857472.1">
    <property type="nucleotide sequence ID" value="NZ_JAUJWU010000005.1"/>
</dbReference>
<evidence type="ECO:0000313" key="2">
    <source>
        <dbReference type="Proteomes" id="UP001172142"/>
    </source>
</evidence>
<dbReference type="InterPro" id="IPR009467">
    <property type="entry name" value="Glycolipid-bd_prot_put"/>
</dbReference>
<dbReference type="Pfam" id="PF06475">
    <property type="entry name" value="Glycolipid_bind"/>
    <property type="match status" value="1"/>
</dbReference>